<dbReference type="Gene3D" id="3.40.630.30">
    <property type="match status" value="1"/>
</dbReference>
<evidence type="ECO:0000259" key="3">
    <source>
        <dbReference type="PROSITE" id="PS51186"/>
    </source>
</evidence>
<keyword evidence="2" id="KW-0012">Acyltransferase</keyword>
<dbReference type="InterPro" id="IPR000182">
    <property type="entry name" value="GNAT_dom"/>
</dbReference>
<dbReference type="InterPro" id="IPR016181">
    <property type="entry name" value="Acyl_CoA_acyltransferase"/>
</dbReference>
<feature type="domain" description="N-acetyltransferase" evidence="3">
    <location>
        <begin position="6"/>
        <end position="172"/>
    </location>
</feature>
<dbReference type="Proteomes" id="UP001595579">
    <property type="component" value="Unassembled WGS sequence"/>
</dbReference>
<dbReference type="CDD" id="cd04301">
    <property type="entry name" value="NAT_SF"/>
    <property type="match status" value="1"/>
</dbReference>
<name>A0ABV7LQE7_9GAMM</name>
<gene>
    <name evidence="4" type="ORF">ACFOEV_13135</name>
</gene>
<dbReference type="SUPFAM" id="SSF55729">
    <property type="entry name" value="Acyl-CoA N-acyltransferases (Nat)"/>
    <property type="match status" value="1"/>
</dbReference>
<proteinExistence type="predicted"/>
<evidence type="ECO:0000313" key="4">
    <source>
        <dbReference type="EMBL" id="MFC3284549.1"/>
    </source>
</evidence>
<evidence type="ECO:0000313" key="5">
    <source>
        <dbReference type="Proteomes" id="UP001595579"/>
    </source>
</evidence>
<dbReference type="EMBL" id="JBHRUG010000027">
    <property type="protein sequence ID" value="MFC3284549.1"/>
    <property type="molecule type" value="Genomic_DNA"/>
</dbReference>
<evidence type="ECO:0000256" key="2">
    <source>
        <dbReference type="ARBA" id="ARBA00023315"/>
    </source>
</evidence>
<dbReference type="Pfam" id="PF00583">
    <property type="entry name" value="Acetyltransf_1"/>
    <property type="match status" value="1"/>
</dbReference>
<dbReference type="RefSeq" id="WP_386774638.1">
    <property type="nucleotide sequence ID" value="NZ_JBHRUG010000027.1"/>
</dbReference>
<organism evidence="4 5">
    <name type="scientific">Litchfieldella rifensis</name>
    <dbReference type="NCBI Taxonomy" id="762643"/>
    <lineage>
        <taxon>Bacteria</taxon>
        <taxon>Pseudomonadati</taxon>
        <taxon>Pseudomonadota</taxon>
        <taxon>Gammaproteobacteria</taxon>
        <taxon>Oceanospirillales</taxon>
        <taxon>Halomonadaceae</taxon>
        <taxon>Litchfieldella</taxon>
    </lineage>
</organism>
<dbReference type="PROSITE" id="PS51186">
    <property type="entry name" value="GNAT"/>
    <property type="match status" value="1"/>
</dbReference>
<dbReference type="PANTHER" id="PTHR43800">
    <property type="entry name" value="PEPTIDYL-LYSINE N-ACETYLTRANSFERASE YJAB"/>
    <property type="match status" value="1"/>
</dbReference>
<keyword evidence="5" id="KW-1185">Reference proteome</keyword>
<comment type="caution">
    <text evidence="4">The sequence shown here is derived from an EMBL/GenBank/DDBJ whole genome shotgun (WGS) entry which is preliminary data.</text>
</comment>
<keyword evidence="1" id="KW-0808">Transferase</keyword>
<protein>
    <submittedName>
        <fullName evidence="4">GNAT family N-acetyltransferase</fullName>
    </submittedName>
</protein>
<evidence type="ECO:0000256" key="1">
    <source>
        <dbReference type="ARBA" id="ARBA00022679"/>
    </source>
</evidence>
<sequence>MESKGYRIEPAQVAHLPTLQAIERAAAELFPAWVIPQALRESVLPMKMLAAAQREGRLWVALAPDRAPVGFVIAREWGDVAFLSELDVHPDHQCRGLGRALVKRAAEWAAARGFPALTLTTFANLPWNAPFYERLGFQRLTRSELSVDLARLLREEARRGLRERVAMRLTLTAD</sequence>
<reference evidence="5" key="1">
    <citation type="journal article" date="2019" name="Int. J. Syst. Evol. Microbiol.">
        <title>The Global Catalogue of Microorganisms (GCM) 10K type strain sequencing project: providing services to taxonomists for standard genome sequencing and annotation.</title>
        <authorList>
            <consortium name="The Broad Institute Genomics Platform"/>
            <consortium name="The Broad Institute Genome Sequencing Center for Infectious Disease"/>
            <person name="Wu L."/>
            <person name="Ma J."/>
        </authorList>
    </citation>
    <scope>NUCLEOTIDE SEQUENCE [LARGE SCALE GENOMIC DNA]</scope>
    <source>
        <strain evidence="5">CECT 7698</strain>
    </source>
</reference>
<accession>A0ABV7LQE7</accession>
<dbReference type="PANTHER" id="PTHR43800:SF1">
    <property type="entry name" value="PEPTIDYL-LYSINE N-ACETYLTRANSFERASE YJAB"/>
    <property type="match status" value="1"/>
</dbReference>